<dbReference type="InterPro" id="IPR001789">
    <property type="entry name" value="Sig_transdc_resp-reg_receiver"/>
</dbReference>
<dbReference type="Pfam" id="PF00672">
    <property type="entry name" value="HAMP"/>
    <property type="match status" value="1"/>
</dbReference>
<dbReference type="SUPFAM" id="SSF55874">
    <property type="entry name" value="ATPase domain of HSP90 chaperone/DNA topoisomerase II/histidine kinase"/>
    <property type="match status" value="1"/>
</dbReference>
<dbReference type="SMART" id="SM00388">
    <property type="entry name" value="HisKA"/>
    <property type="match status" value="1"/>
</dbReference>
<dbReference type="CDD" id="cd00156">
    <property type="entry name" value="REC"/>
    <property type="match status" value="1"/>
</dbReference>
<comment type="caution">
    <text evidence="14">The sequence shown here is derived from an EMBL/GenBank/DDBJ whole genome shotgun (WGS) entry which is preliminary data.</text>
</comment>
<organism evidence="14 15">
    <name type="scientific">Alloalcanivorax venustensis ISO4</name>
    <dbReference type="NCBI Taxonomy" id="1177184"/>
    <lineage>
        <taxon>Bacteria</taxon>
        <taxon>Pseudomonadati</taxon>
        <taxon>Pseudomonadota</taxon>
        <taxon>Gammaproteobacteria</taxon>
        <taxon>Oceanospirillales</taxon>
        <taxon>Alcanivoracaceae</taxon>
        <taxon>Alloalcanivorax</taxon>
    </lineage>
</organism>
<dbReference type="CDD" id="cd16922">
    <property type="entry name" value="HATPase_EvgS-ArcB-TorS-like"/>
    <property type="match status" value="1"/>
</dbReference>
<dbReference type="InterPro" id="IPR036890">
    <property type="entry name" value="HATPase_C_sf"/>
</dbReference>
<keyword evidence="10" id="KW-1133">Transmembrane helix</keyword>
<evidence type="ECO:0000256" key="6">
    <source>
        <dbReference type="ARBA" id="ARBA00022777"/>
    </source>
</evidence>
<dbReference type="CDD" id="cd00082">
    <property type="entry name" value="HisKA"/>
    <property type="match status" value="1"/>
</dbReference>
<feature type="modified residue" description="4-aspartylphosphate" evidence="8">
    <location>
        <position position="1009"/>
    </location>
</feature>
<feature type="modified residue" description="4-aspartylphosphate" evidence="8">
    <location>
        <position position="1156"/>
    </location>
</feature>
<feature type="coiled-coil region" evidence="9">
    <location>
        <begin position="424"/>
        <end position="549"/>
    </location>
</feature>
<dbReference type="CDD" id="cd17546">
    <property type="entry name" value="REC_hyHK_CKI1_RcsC-like"/>
    <property type="match status" value="1"/>
</dbReference>
<evidence type="ECO:0000256" key="8">
    <source>
        <dbReference type="PROSITE-ProRule" id="PRU00169"/>
    </source>
</evidence>
<evidence type="ECO:0000256" key="5">
    <source>
        <dbReference type="ARBA" id="ARBA00022679"/>
    </source>
</evidence>
<feature type="domain" description="Response regulatory" evidence="12">
    <location>
        <begin position="960"/>
        <end position="1076"/>
    </location>
</feature>
<evidence type="ECO:0000256" key="9">
    <source>
        <dbReference type="SAM" id="Coils"/>
    </source>
</evidence>
<keyword evidence="10" id="KW-0812">Transmembrane</keyword>
<dbReference type="InterPro" id="IPR003661">
    <property type="entry name" value="HisK_dim/P_dom"/>
</dbReference>
<evidence type="ECO:0000259" key="11">
    <source>
        <dbReference type="PROSITE" id="PS50109"/>
    </source>
</evidence>
<evidence type="ECO:0000256" key="7">
    <source>
        <dbReference type="ARBA" id="ARBA00023012"/>
    </source>
</evidence>
<dbReference type="InterPro" id="IPR011006">
    <property type="entry name" value="CheY-like_superfamily"/>
</dbReference>
<dbReference type="SUPFAM" id="SSF47384">
    <property type="entry name" value="Homodimeric domain of signal transducing histidine kinase"/>
    <property type="match status" value="1"/>
</dbReference>
<accession>A0ABS0AGG8</accession>
<keyword evidence="7" id="KW-0902">Two-component regulatory system</keyword>
<dbReference type="SUPFAM" id="SSF55781">
    <property type="entry name" value="GAF domain-like"/>
    <property type="match status" value="1"/>
</dbReference>
<dbReference type="Pfam" id="PF00072">
    <property type="entry name" value="Response_reg"/>
    <property type="match status" value="3"/>
</dbReference>
<keyword evidence="10" id="KW-0472">Membrane</keyword>
<feature type="modified residue" description="4-aspartylphosphate" evidence="8">
    <location>
        <position position="887"/>
    </location>
</feature>
<keyword evidence="5" id="KW-0808">Transferase</keyword>
<feature type="domain" description="HAMP" evidence="13">
    <location>
        <begin position="208"/>
        <end position="260"/>
    </location>
</feature>
<dbReference type="PANTHER" id="PTHR45339:SF1">
    <property type="entry name" value="HYBRID SIGNAL TRANSDUCTION HISTIDINE KINASE J"/>
    <property type="match status" value="1"/>
</dbReference>
<dbReference type="PROSITE" id="PS50109">
    <property type="entry name" value="HIS_KIN"/>
    <property type="match status" value="1"/>
</dbReference>
<feature type="domain" description="Histidine kinase" evidence="11">
    <location>
        <begin position="559"/>
        <end position="791"/>
    </location>
</feature>
<dbReference type="PANTHER" id="PTHR45339">
    <property type="entry name" value="HYBRID SIGNAL TRANSDUCTION HISTIDINE KINASE J"/>
    <property type="match status" value="1"/>
</dbReference>
<dbReference type="RefSeq" id="WP_194856021.1">
    <property type="nucleotide sequence ID" value="NZ_ARXR01000013.1"/>
</dbReference>
<evidence type="ECO:0000313" key="14">
    <source>
        <dbReference type="EMBL" id="MBF5053237.1"/>
    </source>
</evidence>
<dbReference type="Pfam" id="PF13185">
    <property type="entry name" value="GAF_2"/>
    <property type="match status" value="1"/>
</dbReference>
<evidence type="ECO:0000259" key="12">
    <source>
        <dbReference type="PROSITE" id="PS50110"/>
    </source>
</evidence>
<evidence type="ECO:0000256" key="10">
    <source>
        <dbReference type="SAM" id="Phobius"/>
    </source>
</evidence>
<dbReference type="CDD" id="cd17574">
    <property type="entry name" value="REC_OmpR"/>
    <property type="match status" value="1"/>
</dbReference>
<dbReference type="Gene3D" id="6.10.340.10">
    <property type="match status" value="1"/>
</dbReference>
<gene>
    <name evidence="14" type="ORF">ISO4_01839</name>
</gene>
<dbReference type="InterPro" id="IPR003660">
    <property type="entry name" value="HAMP_dom"/>
</dbReference>
<keyword evidence="15" id="KW-1185">Reference proteome</keyword>
<comment type="catalytic activity">
    <reaction evidence="1">
        <text>ATP + protein L-histidine = ADP + protein N-phospho-L-histidine.</text>
        <dbReference type="EC" id="2.7.13.3"/>
    </reaction>
</comment>
<feature type="transmembrane region" description="Helical" evidence="10">
    <location>
        <begin position="13"/>
        <end position="35"/>
    </location>
</feature>
<dbReference type="CDD" id="cd06225">
    <property type="entry name" value="HAMP"/>
    <property type="match status" value="1"/>
</dbReference>
<comment type="subcellular location">
    <subcellularLocation>
        <location evidence="2">Membrane</location>
    </subcellularLocation>
</comment>
<dbReference type="SMART" id="SM00304">
    <property type="entry name" value="HAMP"/>
    <property type="match status" value="1"/>
</dbReference>
<evidence type="ECO:0000256" key="3">
    <source>
        <dbReference type="ARBA" id="ARBA00012438"/>
    </source>
</evidence>
<dbReference type="PROSITE" id="PS50110">
    <property type="entry name" value="RESPONSE_REGULATORY"/>
    <property type="match status" value="3"/>
</dbReference>
<dbReference type="InterPro" id="IPR029016">
    <property type="entry name" value="GAF-like_dom_sf"/>
</dbReference>
<evidence type="ECO:0000313" key="15">
    <source>
        <dbReference type="Proteomes" id="UP000644441"/>
    </source>
</evidence>
<evidence type="ECO:0000259" key="13">
    <source>
        <dbReference type="PROSITE" id="PS50885"/>
    </source>
</evidence>
<keyword evidence="4 8" id="KW-0597">Phosphoprotein</keyword>
<dbReference type="EMBL" id="ARXR01000013">
    <property type="protein sequence ID" value="MBF5053237.1"/>
    <property type="molecule type" value="Genomic_DNA"/>
</dbReference>
<dbReference type="SMART" id="SM00387">
    <property type="entry name" value="HATPase_c"/>
    <property type="match status" value="1"/>
</dbReference>
<protein>
    <recommendedName>
        <fullName evidence="3">histidine kinase</fullName>
        <ecNumber evidence="3">2.7.13.3</ecNumber>
    </recommendedName>
</protein>
<dbReference type="InterPro" id="IPR004358">
    <property type="entry name" value="Sig_transdc_His_kin-like_C"/>
</dbReference>
<dbReference type="Pfam" id="PF00512">
    <property type="entry name" value="HisKA"/>
    <property type="match status" value="1"/>
</dbReference>
<dbReference type="Proteomes" id="UP000644441">
    <property type="component" value="Unassembled WGS sequence"/>
</dbReference>
<evidence type="ECO:0000256" key="2">
    <source>
        <dbReference type="ARBA" id="ARBA00004370"/>
    </source>
</evidence>
<dbReference type="InterPro" id="IPR003594">
    <property type="entry name" value="HATPase_dom"/>
</dbReference>
<evidence type="ECO:0000256" key="1">
    <source>
        <dbReference type="ARBA" id="ARBA00000085"/>
    </source>
</evidence>
<dbReference type="PRINTS" id="PR00344">
    <property type="entry name" value="BCTRLSENSOR"/>
</dbReference>
<dbReference type="SUPFAM" id="SSF52172">
    <property type="entry name" value="CheY-like"/>
    <property type="match status" value="3"/>
</dbReference>
<dbReference type="GO" id="GO:0016301">
    <property type="term" value="F:kinase activity"/>
    <property type="evidence" value="ECO:0007669"/>
    <property type="project" value="UniProtKB-KW"/>
</dbReference>
<dbReference type="InterPro" id="IPR036097">
    <property type="entry name" value="HisK_dim/P_sf"/>
</dbReference>
<evidence type="ECO:0000256" key="4">
    <source>
        <dbReference type="ARBA" id="ARBA00022553"/>
    </source>
</evidence>
<dbReference type="EC" id="2.7.13.3" evidence="3"/>
<feature type="domain" description="Response regulatory" evidence="12">
    <location>
        <begin position="1106"/>
        <end position="1223"/>
    </location>
</feature>
<proteinExistence type="predicted"/>
<feature type="domain" description="Response regulatory" evidence="12">
    <location>
        <begin position="838"/>
        <end position="951"/>
    </location>
</feature>
<sequence>MTGFQHLSVRLKILSVAGLGIFLFLAYFLYSYYIAETNIDHLRQVESHDFPVLELVNANNVEFLAISDAFDDAISQADAGLLDEARERSDRFLERLGDIERLDPTLSAPVDDLRSAFITYITVANDTATGLVENPGARVDSYEALTEMQRLEQQYTDEHGAFEQQRYQSFRDNLNASREDNKSTQLIGLALGSVAFTLLGLIALRVTRSITRPLEDAMGAADSIASGNWDTEIRSDSRDETGHLIRAIRKMRDTLKARTDEDRRQEQLKNQLSELNALMRGDLSIEQLGNNLLSYVVPTLEAQVGAFYTFDTDSETLRLSSAYAMQRRKQLANEFRLGESLVGQSALEKKTIILEQVPEEYMLVGSGTGNAAPRNVMVLPILHDDELKGVLEVGAFQSFSESDTAFLEQGAALIGVALHSAQNRLRLAGMLEQTQQQARALEAQKEEMAQVNQDLEEQAMELSASESRLQQQQEELKAINEELESQTQALRASEESLQAQQEELRVTNEELEAQAKVLGEQKAEMGQKNKELELLHQELEDKIKELELSSKYKSEFLSTMSHELRTPLNSILILSNALGQNKKGNLDDKQVEHAQVIHSAGADLLSLINDILDISKIEEGKMDVMVDAIAPSELCDHFQRHFSHIAENRNVAFHVARGEGLPASFYTDRQRLEQILKNLLSNALKFTDDGSVTLSIERPGEDERIPGRMDRASTLKFAVTDTGVGIPEDKQKLIFEAFQQADGTTSRKYGGTGLGLTISRELARLLGGEISLHSDGPGTGATFMLYLPKGHAGQGEQADDGAAPAEPVDIGANAEAHTAANLPLEGQDDDGFVVREKTVLVVEDDGEFANVLVDLAADYGLESHICHDGETGLEYARRYRPSAIILDIGLPGIDGWEVMEKLKADARTQDIPVHFLSGKDERKKALDLGAIDFLAKPVSQEQMLSAFAKIETAIETNVRRLLVVEDSAIQHESIRELFDQKGVQITAVTSGEAALKALGETVYDCMILDLTLPDMSGFELLERLHGNDAYEAVPVVIYTGKDLTRDEEARLRKYADRIILKTERSHERLLNEASLFLHWLESTLPAHRRGNPELIEHRDDIFEGKKLLLVDDDMRNIYALSAQLEELGFDIHLANNGREALEALDESPDFDIVLMDIMMPEMDGYEAMAHIRSQPRFAALPVLALTAKAMKDDRAKCLDAGANDYCSKPIDMSKLTSLMRVWLHK</sequence>
<dbReference type="SMART" id="SM00448">
    <property type="entry name" value="REC"/>
    <property type="match status" value="3"/>
</dbReference>
<dbReference type="InterPro" id="IPR005467">
    <property type="entry name" value="His_kinase_dom"/>
</dbReference>
<dbReference type="InterPro" id="IPR003018">
    <property type="entry name" value="GAF"/>
</dbReference>
<dbReference type="Gene3D" id="1.10.287.130">
    <property type="match status" value="1"/>
</dbReference>
<dbReference type="Gene3D" id="3.30.450.40">
    <property type="match status" value="1"/>
</dbReference>
<dbReference type="Pfam" id="PF02518">
    <property type="entry name" value="HATPase_c"/>
    <property type="match status" value="1"/>
</dbReference>
<name>A0ABS0AGG8_9GAMM</name>
<dbReference type="PROSITE" id="PS50885">
    <property type="entry name" value="HAMP"/>
    <property type="match status" value="1"/>
</dbReference>
<keyword evidence="6 14" id="KW-0418">Kinase</keyword>
<dbReference type="SMART" id="SM00065">
    <property type="entry name" value="GAF"/>
    <property type="match status" value="1"/>
</dbReference>
<keyword evidence="9" id="KW-0175">Coiled coil</keyword>
<dbReference type="Gene3D" id="3.40.50.2300">
    <property type="match status" value="3"/>
</dbReference>
<dbReference type="Gene3D" id="3.30.565.10">
    <property type="entry name" value="Histidine kinase-like ATPase, C-terminal domain"/>
    <property type="match status" value="1"/>
</dbReference>
<dbReference type="SUPFAM" id="SSF158472">
    <property type="entry name" value="HAMP domain-like"/>
    <property type="match status" value="1"/>
</dbReference>
<reference evidence="14 15" key="1">
    <citation type="submission" date="2012-09" db="EMBL/GenBank/DDBJ databases">
        <title>Genome Sequence of alkane-degrading Bacterium Alcanivorax venustensis ISO4.</title>
        <authorList>
            <person name="Lai Q."/>
            <person name="Shao Z."/>
        </authorList>
    </citation>
    <scope>NUCLEOTIDE SEQUENCE [LARGE SCALE GENOMIC DNA]</scope>
    <source>
        <strain evidence="14 15">ISO4</strain>
    </source>
</reference>